<evidence type="ECO:0000256" key="5">
    <source>
        <dbReference type="ARBA" id="ARBA00023136"/>
    </source>
</evidence>
<feature type="transmembrane region" description="Helical" evidence="6">
    <location>
        <begin position="52"/>
        <end position="74"/>
    </location>
</feature>
<dbReference type="GO" id="GO:0005436">
    <property type="term" value="F:sodium:phosphate symporter activity"/>
    <property type="evidence" value="ECO:0007669"/>
    <property type="project" value="InterPro"/>
</dbReference>
<evidence type="ECO:0000256" key="1">
    <source>
        <dbReference type="ARBA" id="ARBA00004651"/>
    </source>
</evidence>
<dbReference type="InterPro" id="IPR004633">
    <property type="entry name" value="NaPi_cotrn-rel/YqeW-like"/>
</dbReference>
<dbReference type="Pfam" id="PF02690">
    <property type="entry name" value="Na_Pi_cotrans"/>
    <property type="match status" value="2"/>
</dbReference>
<dbReference type="PANTHER" id="PTHR10010:SF46">
    <property type="entry name" value="SODIUM-DEPENDENT PHOSPHATE TRANSPORT PROTEIN 2B"/>
    <property type="match status" value="1"/>
</dbReference>
<dbReference type="InterPro" id="IPR026022">
    <property type="entry name" value="PhoU_dom"/>
</dbReference>
<comment type="subcellular location">
    <subcellularLocation>
        <location evidence="1">Cell membrane</location>
        <topology evidence="1">Multi-pass membrane protein</topology>
    </subcellularLocation>
</comment>
<evidence type="ECO:0000259" key="7">
    <source>
        <dbReference type="Pfam" id="PF01895"/>
    </source>
</evidence>
<dbReference type="GO" id="GO:0044341">
    <property type="term" value="P:sodium-dependent phosphate transport"/>
    <property type="evidence" value="ECO:0007669"/>
    <property type="project" value="InterPro"/>
</dbReference>
<feature type="transmembrane region" description="Helical" evidence="6">
    <location>
        <begin position="111"/>
        <end position="126"/>
    </location>
</feature>
<evidence type="ECO:0000313" key="11">
    <source>
        <dbReference type="Proteomes" id="UP000701680"/>
    </source>
</evidence>
<feature type="domain" description="PhoU" evidence="7">
    <location>
        <begin position="465"/>
        <end position="548"/>
    </location>
</feature>
<evidence type="ECO:0000256" key="2">
    <source>
        <dbReference type="ARBA" id="ARBA00022475"/>
    </source>
</evidence>
<gene>
    <name evidence="9" type="ORF">G5A66_02800</name>
    <name evidence="8" type="ORF">G5A75_00010</name>
</gene>
<keyword evidence="3 6" id="KW-0812">Transmembrane</keyword>
<organism evidence="9 10">
    <name type="scientific">Dorea phocaeensis</name>
    <dbReference type="NCBI Taxonomy" id="2040291"/>
    <lineage>
        <taxon>Bacteria</taxon>
        <taxon>Bacillati</taxon>
        <taxon>Bacillota</taxon>
        <taxon>Clostridia</taxon>
        <taxon>Lachnospirales</taxon>
        <taxon>Lachnospiraceae</taxon>
        <taxon>Dorea</taxon>
    </lineage>
</organism>
<dbReference type="RefSeq" id="WP_101694735.1">
    <property type="nucleotide sequence ID" value="NZ_JAAITX010000001.1"/>
</dbReference>
<name>A0A850HGR6_9FIRM</name>
<dbReference type="NCBIfam" id="NF037997">
    <property type="entry name" value="Na_Pi_symport"/>
    <property type="match status" value="1"/>
</dbReference>
<keyword evidence="5 6" id="KW-0472">Membrane</keyword>
<dbReference type="SUPFAM" id="SSF109755">
    <property type="entry name" value="PhoU-like"/>
    <property type="match status" value="1"/>
</dbReference>
<dbReference type="PANTHER" id="PTHR10010">
    <property type="entry name" value="SOLUTE CARRIER FAMILY 34 SODIUM PHOSPHATE , MEMBER 2-RELATED"/>
    <property type="match status" value="1"/>
</dbReference>
<sequence>MNENVSVIFGLAGGLALFLYGMNSMSDALQKAAGERMKKILEFLTKNPIMGALAGALVTAVLQSSSATTVMVIGFVSAGLMKLPQAISVIFGANIGTTMTAQLIAFKISDYIYPIIFIGFMIYFISKKEKIKNIGMVIFSFGLLFEGIEIMGSVMKPLANSPIFIDMMGKVSEIPVLGVLLGLVMTLVVQSSSATIAVLQNFAAQAGPDGVTSVIGLAGAIPILLGDNIGTTITALLASIGQSKNAKRTAVAHSVFNITGSMVFIWIIPVLVKFVEFISPKGNEVDIISRQIANAHTTFNVVCTLIWLPLIPLMVKIVTWLVRGNDEKATVFWKPKYLDDKVISQPAAAIYLVANEVDHLSELAASMLGTMKDAITEKQDRLWQEKLDESFHAVKKLSDLLNNYITRLFSSGNLTEEQSEQAAVHLYVSNNIDRIADRCGEVSEICKQMNEEGKQMSEKALSDLRECIRISQSLFEGSMEAVREGNQDYAQEVIGVKDKLRKAQKKLKKDHLKRIKAKECDVSMTKEFSQILYNLDRIADGCIGIAEEAVS</sequence>
<accession>A0A850HGR6</accession>
<protein>
    <submittedName>
        <fullName evidence="9">Na/Pi cotransporter family protein</fullName>
    </submittedName>
</protein>
<comment type="caution">
    <text evidence="9">The sequence shown here is derived from an EMBL/GenBank/DDBJ whole genome shotgun (WGS) entry which is preliminary data.</text>
</comment>
<dbReference type="AlphaFoldDB" id="A0A850HGR6"/>
<proteinExistence type="predicted"/>
<dbReference type="InterPro" id="IPR003841">
    <property type="entry name" value="Na/Pi_transpt"/>
</dbReference>
<evidence type="ECO:0000313" key="10">
    <source>
        <dbReference type="Proteomes" id="UP000528555"/>
    </source>
</evidence>
<dbReference type="EMBL" id="JAAITX010000001">
    <property type="protein sequence ID" value="NVH57596.1"/>
    <property type="molecule type" value="Genomic_DNA"/>
</dbReference>
<dbReference type="Proteomes" id="UP000701680">
    <property type="component" value="Unassembled WGS sequence"/>
</dbReference>
<feature type="domain" description="PhoU" evidence="7">
    <location>
        <begin position="358"/>
        <end position="445"/>
    </location>
</feature>
<dbReference type="Proteomes" id="UP000528555">
    <property type="component" value="Unassembled WGS sequence"/>
</dbReference>
<reference evidence="10 11" key="1">
    <citation type="journal article" date="2020" name="Cell Host Microbe">
        <title>Functional and Genomic Variation between Human-Derived Isolates of Lachnospiraceae Reveals Inter- and Intra-Species Diversity.</title>
        <authorList>
            <person name="Sorbara M.T."/>
            <person name="Littmann E.R."/>
            <person name="Fontana E."/>
            <person name="Moody T.U."/>
            <person name="Kohout C.E."/>
            <person name="Gjonbalaj M."/>
            <person name="Eaton V."/>
            <person name="Seok R."/>
            <person name="Leiner I.M."/>
            <person name="Pamer E.G."/>
        </authorList>
    </citation>
    <scope>NUCLEOTIDE SEQUENCE [LARGE SCALE GENOMIC DNA]</scope>
    <source>
        <strain evidence="9 10">MSK.17.11</strain>
        <strain evidence="8 11">MSK.17.38</strain>
    </source>
</reference>
<keyword evidence="10" id="KW-1185">Reference proteome</keyword>
<dbReference type="InterPro" id="IPR038078">
    <property type="entry name" value="PhoU-like_sf"/>
</dbReference>
<dbReference type="EMBL" id="JAAIUO010000001">
    <property type="protein sequence ID" value="NSK13275.1"/>
    <property type="molecule type" value="Genomic_DNA"/>
</dbReference>
<evidence type="ECO:0000313" key="8">
    <source>
        <dbReference type="EMBL" id="NSK13275.1"/>
    </source>
</evidence>
<dbReference type="OrthoDB" id="9763003at2"/>
<dbReference type="GO" id="GO:0005886">
    <property type="term" value="C:plasma membrane"/>
    <property type="evidence" value="ECO:0007669"/>
    <property type="project" value="UniProtKB-SubCell"/>
</dbReference>
<dbReference type="Pfam" id="PF01895">
    <property type="entry name" value="PhoU"/>
    <property type="match status" value="2"/>
</dbReference>
<keyword evidence="4 6" id="KW-1133">Transmembrane helix</keyword>
<feature type="transmembrane region" description="Helical" evidence="6">
    <location>
        <begin position="258"/>
        <end position="278"/>
    </location>
</feature>
<feature type="transmembrane region" description="Helical" evidence="6">
    <location>
        <begin position="211"/>
        <end position="238"/>
    </location>
</feature>
<evidence type="ECO:0000256" key="6">
    <source>
        <dbReference type="SAM" id="Phobius"/>
    </source>
</evidence>
<evidence type="ECO:0000256" key="4">
    <source>
        <dbReference type="ARBA" id="ARBA00022989"/>
    </source>
</evidence>
<feature type="transmembrane region" description="Helical" evidence="6">
    <location>
        <begin position="133"/>
        <end position="154"/>
    </location>
</feature>
<dbReference type="NCBIfam" id="TIGR00704">
    <property type="entry name" value="NaPi_cotrn_rel"/>
    <property type="match status" value="1"/>
</dbReference>
<dbReference type="Gene3D" id="1.20.58.220">
    <property type="entry name" value="Phosphate transport system protein phou homolog 2, domain 2"/>
    <property type="match status" value="1"/>
</dbReference>
<evidence type="ECO:0000313" key="9">
    <source>
        <dbReference type="EMBL" id="NVH57596.1"/>
    </source>
</evidence>
<reference evidence="9" key="2">
    <citation type="submission" date="2020-02" db="EMBL/GenBank/DDBJ databases">
        <authorList>
            <person name="Littmann E."/>
            <person name="Sorbara M."/>
        </authorList>
    </citation>
    <scope>NUCLEOTIDE SEQUENCE</scope>
    <source>
        <strain evidence="9">MSK.17.11</strain>
        <strain evidence="8">MSK.17.38</strain>
    </source>
</reference>
<feature type="transmembrane region" description="Helical" evidence="6">
    <location>
        <begin position="174"/>
        <end position="199"/>
    </location>
</feature>
<keyword evidence="2" id="KW-1003">Cell membrane</keyword>
<evidence type="ECO:0000256" key="3">
    <source>
        <dbReference type="ARBA" id="ARBA00022692"/>
    </source>
</evidence>